<reference evidence="1" key="1">
    <citation type="submission" date="2020-02" db="EMBL/GenBank/DDBJ databases">
        <authorList>
            <person name="Meier V. D."/>
        </authorList>
    </citation>
    <scope>NUCLEOTIDE SEQUENCE</scope>
    <source>
        <strain evidence="1">AVDCRST_MAG86</strain>
    </source>
</reference>
<feature type="non-terminal residue" evidence="1">
    <location>
        <position position="1"/>
    </location>
</feature>
<gene>
    <name evidence="1" type="ORF">AVDCRST_MAG86-2696</name>
</gene>
<feature type="non-terminal residue" evidence="1">
    <location>
        <position position="46"/>
    </location>
</feature>
<sequence>WSKVTTYPWLSIPGSSPTLVHKHPLYSRTASVSPHRNHFAASSRFL</sequence>
<proteinExistence type="predicted"/>
<name>A0A6J4VKH0_9DEIN</name>
<protein>
    <submittedName>
        <fullName evidence="1">Uncharacterized protein</fullName>
    </submittedName>
</protein>
<dbReference type="EMBL" id="CADCWP010000247">
    <property type="protein sequence ID" value="CAA9580588.1"/>
    <property type="molecule type" value="Genomic_DNA"/>
</dbReference>
<evidence type="ECO:0000313" key="1">
    <source>
        <dbReference type="EMBL" id="CAA9580588.1"/>
    </source>
</evidence>
<organism evidence="1">
    <name type="scientific">uncultured Truepera sp</name>
    <dbReference type="NCBI Taxonomy" id="543023"/>
    <lineage>
        <taxon>Bacteria</taxon>
        <taxon>Thermotogati</taxon>
        <taxon>Deinococcota</taxon>
        <taxon>Deinococci</taxon>
        <taxon>Trueperales</taxon>
        <taxon>Trueperaceae</taxon>
        <taxon>Truepera</taxon>
        <taxon>environmental samples</taxon>
    </lineage>
</organism>
<dbReference type="AlphaFoldDB" id="A0A6J4VKH0"/>
<accession>A0A6J4VKH0</accession>